<dbReference type="InterPro" id="IPR015943">
    <property type="entry name" value="WD40/YVTN_repeat-like_dom_sf"/>
</dbReference>
<dbReference type="Pfam" id="PF21720">
    <property type="entry name" value="MIOS_WD40"/>
    <property type="match status" value="1"/>
</dbReference>
<dbReference type="EMBL" id="JARIHO010000001">
    <property type="protein sequence ID" value="KAJ7367852.1"/>
    <property type="molecule type" value="Genomic_DNA"/>
</dbReference>
<feature type="compositionally biased region" description="Low complexity" evidence="4">
    <location>
        <begin position="332"/>
        <end position="350"/>
    </location>
</feature>
<dbReference type="Proteomes" id="UP001218218">
    <property type="component" value="Unassembled WGS sequence"/>
</dbReference>
<dbReference type="InterPro" id="IPR037593">
    <property type="entry name" value="MIOS/Sea4"/>
</dbReference>
<dbReference type="Gene3D" id="2.130.10.10">
    <property type="entry name" value="YVTN repeat-like/Quinoprotein amine dehydrogenase"/>
    <property type="match status" value="1"/>
</dbReference>
<protein>
    <submittedName>
        <fullName evidence="7">Uncharacterized protein</fullName>
    </submittedName>
</protein>
<name>A0AAD7F3S9_9AGAR</name>
<dbReference type="SUPFAM" id="SSF50978">
    <property type="entry name" value="WD40 repeat-like"/>
    <property type="match status" value="1"/>
</dbReference>
<feature type="region of interest" description="Disordered" evidence="4">
    <location>
        <begin position="328"/>
        <end position="350"/>
    </location>
</feature>
<evidence type="ECO:0000256" key="4">
    <source>
        <dbReference type="SAM" id="MobiDB-lite"/>
    </source>
</evidence>
<feature type="region of interest" description="Disordered" evidence="4">
    <location>
        <begin position="780"/>
        <end position="800"/>
    </location>
</feature>
<dbReference type="InterPro" id="IPR036322">
    <property type="entry name" value="WD40_repeat_dom_sf"/>
</dbReference>
<gene>
    <name evidence="7" type="ORF">DFH08DRAFT_829579</name>
</gene>
<feature type="compositionally biased region" description="Basic residues" evidence="4">
    <location>
        <begin position="646"/>
        <end position="662"/>
    </location>
</feature>
<proteinExistence type="inferred from homology"/>
<evidence type="ECO:0000259" key="5">
    <source>
        <dbReference type="Pfam" id="PF17034"/>
    </source>
</evidence>
<dbReference type="InterPro" id="IPR049092">
    <property type="entry name" value="MIOS_a-sol"/>
</dbReference>
<dbReference type="Pfam" id="PF17034">
    <property type="entry name" value="zinc_ribbon_16"/>
    <property type="match status" value="1"/>
</dbReference>
<comment type="similarity">
    <text evidence="1">Belongs to the WD repeat mio family.</text>
</comment>
<dbReference type="PANTHER" id="PTHR16453">
    <property type="entry name" value="WD40 DOMAIN-CONTAINING PROTEIN MIO FAMILY MEMBER"/>
    <property type="match status" value="1"/>
</dbReference>
<evidence type="ECO:0000256" key="1">
    <source>
        <dbReference type="ARBA" id="ARBA00009713"/>
    </source>
</evidence>
<accession>A0AAD7F3S9</accession>
<sequence length="1196" mass="131930">MGPLQPEKRLLWHPRQENKFVVGGGSQITLYEWAPDQHEIRHITSQHDLQFMKTFAWSPDPAFEDLVAVGLSTGRIDLLRLEATRHTRRTSAGHSILSSGPIVSLTARNSRACNALDFCRVDPNFIAVGLDKVRGDSSLVIYDISSARSKVALSIASGPDAEEVVPLARPPPLIPRFDITPRADQRTVQHHAPTEVVSSVAYVSGSNHLVLAGMSFRWFRLLDIRTPVPAVTSFAAKVQSIVTDPHDAHRIATFGDGGISIWDARKLTAGPLLSFTENDAGADGAQVRASAVYAEIEFSRTRRGTLAALHRDAPYVRFWDVLSTHGNRVNEGGETSSDGDAGESSSLSSRLTRKSWTAGLLWTAGSSGPSLPPNQSVGLTLGKDPDLVLGDTRRTKLFPKILSSFALVPSPSQVPRLPLASNVMVVNKEGDLELYALHDTPKQAIWSSRGDLAISAGQFYRVFPGIMADEEMEQEMIQQQEQESSLEQFRYAQQQAAMLADRSSTLDLKSRDRPPTLERGRTSLPSFESPPPLFGRGDEDGFPALNAGVVPLPAHPREPSRSSAVRTTAPTGISATRPSSLSTSRTSLSKSRTFSPASMRRYPYETPIQKSRSQSRTGHKETTNPSRTELSSEAVPPTSTDAATKSRGRSKKANRGGHSRSLSKLRGIEHVVEDDISMVMRRRCLRGYSIGNPYYNTSVTRDDDGPVPQMLSDLWLWINNAQDFLCVPTPRLHGYDFSHQGIMGIWEGFPPLAATTPHGEPQMLPEVGPAAPPAHRSLLGVRDARSRSRSRRSNSPADDLHGNFHAALTALALRSGDKTSAWKFPAVSSSKNLQRQVALQLCGWTLKEEDLWSNIKRWEKEGNHSRAACWLVFTQQYTKAIEVLMRSNDETHHMMSGTLAALMPTAGGSNKSPELREHCERLIIRLQDPYFRAMLTQLTLGDWSEVLDEETLPFSERLAIAFQFLEDKTLTSYLHRCVENSSHRGDIDGLLVTGLTKPGMDILQGYVNRSGDVQTAAILSSYACPFKFTDPRAEHWVDAYRDLLDGFKLHHHRVSFDIERGGLWQDAVQYGDRKPVEWAPNQILIRCNYCNKPVSNASPGAAPKHKPTTCANCSRALPRCSICLMTLSIVPDAARDVELAYSPVKDTIDDAIVICQTCRHGGHASHILDWFFGDDGMRSHGLCAVANCDCRCADEF</sequence>
<feature type="domain" description="GATOR2 complex protein MIO zinc-ribbon like" evidence="5">
    <location>
        <begin position="1087"/>
        <end position="1193"/>
    </location>
</feature>
<feature type="compositionally biased region" description="Polar residues" evidence="4">
    <location>
        <begin position="561"/>
        <end position="573"/>
    </location>
</feature>
<organism evidence="7 8">
    <name type="scientific">Mycena albidolilacea</name>
    <dbReference type="NCBI Taxonomy" id="1033008"/>
    <lineage>
        <taxon>Eukaryota</taxon>
        <taxon>Fungi</taxon>
        <taxon>Dikarya</taxon>
        <taxon>Basidiomycota</taxon>
        <taxon>Agaricomycotina</taxon>
        <taxon>Agaricomycetes</taxon>
        <taxon>Agaricomycetidae</taxon>
        <taxon>Agaricales</taxon>
        <taxon>Marasmiineae</taxon>
        <taxon>Mycenaceae</taxon>
        <taxon>Mycena</taxon>
    </lineage>
</organism>
<feature type="domain" description="MIOS-like alpha-solenoid" evidence="6">
    <location>
        <begin position="831"/>
        <end position="964"/>
    </location>
</feature>
<evidence type="ECO:0000256" key="3">
    <source>
        <dbReference type="ARBA" id="ARBA00022737"/>
    </source>
</evidence>
<evidence type="ECO:0000313" key="7">
    <source>
        <dbReference type="EMBL" id="KAJ7367852.1"/>
    </source>
</evidence>
<dbReference type="InterPro" id="IPR031488">
    <property type="entry name" value="Zn_ribbon_mio"/>
</dbReference>
<evidence type="ECO:0000259" key="6">
    <source>
        <dbReference type="Pfam" id="PF21719"/>
    </source>
</evidence>
<keyword evidence="2" id="KW-0853">WD repeat</keyword>
<dbReference type="GO" id="GO:0005737">
    <property type="term" value="C:cytoplasm"/>
    <property type="evidence" value="ECO:0007669"/>
    <property type="project" value="TreeGrafter"/>
</dbReference>
<reference evidence="7" key="1">
    <citation type="submission" date="2023-03" db="EMBL/GenBank/DDBJ databases">
        <title>Massive genome expansion in bonnet fungi (Mycena s.s.) driven by repeated elements and novel gene families across ecological guilds.</title>
        <authorList>
            <consortium name="Lawrence Berkeley National Laboratory"/>
            <person name="Harder C.B."/>
            <person name="Miyauchi S."/>
            <person name="Viragh M."/>
            <person name="Kuo A."/>
            <person name="Thoen E."/>
            <person name="Andreopoulos B."/>
            <person name="Lu D."/>
            <person name="Skrede I."/>
            <person name="Drula E."/>
            <person name="Henrissat B."/>
            <person name="Morin E."/>
            <person name="Kohler A."/>
            <person name="Barry K."/>
            <person name="LaButti K."/>
            <person name="Morin E."/>
            <person name="Salamov A."/>
            <person name="Lipzen A."/>
            <person name="Mereny Z."/>
            <person name="Hegedus B."/>
            <person name="Baldrian P."/>
            <person name="Stursova M."/>
            <person name="Weitz H."/>
            <person name="Taylor A."/>
            <person name="Grigoriev I.V."/>
            <person name="Nagy L.G."/>
            <person name="Martin F."/>
            <person name="Kauserud H."/>
        </authorList>
    </citation>
    <scope>NUCLEOTIDE SEQUENCE</scope>
    <source>
        <strain evidence="7">CBHHK002</strain>
    </source>
</reference>
<feature type="compositionally biased region" description="Polar residues" evidence="4">
    <location>
        <begin position="623"/>
        <end position="643"/>
    </location>
</feature>
<feature type="compositionally biased region" description="Low complexity" evidence="4">
    <location>
        <begin position="574"/>
        <end position="595"/>
    </location>
</feature>
<dbReference type="Pfam" id="PF21719">
    <property type="entry name" value="MIOS_a-sol"/>
    <property type="match status" value="1"/>
</dbReference>
<evidence type="ECO:0000256" key="2">
    <source>
        <dbReference type="ARBA" id="ARBA00022574"/>
    </source>
</evidence>
<dbReference type="CDD" id="cd16691">
    <property type="entry name" value="mRING-H2-C3H3C2_Mio"/>
    <property type="match status" value="1"/>
</dbReference>
<dbReference type="AlphaFoldDB" id="A0AAD7F3S9"/>
<comment type="caution">
    <text evidence="7">The sequence shown here is derived from an EMBL/GenBank/DDBJ whole genome shotgun (WGS) entry which is preliminary data.</text>
</comment>
<feature type="compositionally biased region" description="Basic and acidic residues" evidence="4">
    <location>
        <begin position="508"/>
        <end position="521"/>
    </location>
</feature>
<keyword evidence="8" id="KW-1185">Reference proteome</keyword>
<evidence type="ECO:0000313" key="8">
    <source>
        <dbReference type="Proteomes" id="UP001218218"/>
    </source>
</evidence>
<dbReference type="PANTHER" id="PTHR16453:SF9">
    <property type="entry name" value="GATOR COMPLEX PROTEIN MIOS"/>
    <property type="match status" value="1"/>
</dbReference>
<dbReference type="GO" id="GO:1904263">
    <property type="term" value="P:positive regulation of TORC1 signaling"/>
    <property type="evidence" value="ECO:0007669"/>
    <property type="project" value="TreeGrafter"/>
</dbReference>
<feature type="region of interest" description="Disordered" evidence="4">
    <location>
        <begin position="500"/>
        <end position="662"/>
    </location>
</feature>
<keyword evidence="3" id="KW-0677">Repeat</keyword>